<name>A0A131XQ73_9ACAR</name>
<dbReference type="EMBL" id="GEFH01000089">
    <property type="protein sequence ID" value="JAP68492.1"/>
    <property type="molecule type" value="mRNA"/>
</dbReference>
<organism evidence="1">
    <name type="scientific">Hyalomma excavatum</name>
    <dbReference type="NCBI Taxonomy" id="257692"/>
    <lineage>
        <taxon>Eukaryota</taxon>
        <taxon>Metazoa</taxon>
        <taxon>Ecdysozoa</taxon>
        <taxon>Arthropoda</taxon>
        <taxon>Chelicerata</taxon>
        <taxon>Arachnida</taxon>
        <taxon>Acari</taxon>
        <taxon>Parasitiformes</taxon>
        <taxon>Ixodida</taxon>
        <taxon>Ixodoidea</taxon>
        <taxon>Ixodidae</taxon>
        <taxon>Hyalomminae</taxon>
        <taxon>Hyalomma</taxon>
    </lineage>
</organism>
<dbReference type="AlphaFoldDB" id="A0A131XQ73"/>
<accession>A0A131XQ73</accession>
<protein>
    <submittedName>
        <fullName evidence="1">Putative tick transposon</fullName>
    </submittedName>
</protein>
<dbReference type="PANTHER" id="PTHR33332">
    <property type="entry name" value="REVERSE TRANSCRIPTASE DOMAIN-CONTAINING PROTEIN"/>
    <property type="match status" value="1"/>
</dbReference>
<evidence type="ECO:0000313" key="1">
    <source>
        <dbReference type="EMBL" id="JAP68492.1"/>
    </source>
</evidence>
<proteinExistence type="evidence at transcript level"/>
<feature type="non-terminal residue" evidence="1">
    <location>
        <position position="1"/>
    </location>
</feature>
<sequence>CVRGTDDQKLLDASLDKIAQWCVTWGMEINVSKTKCMTISHKKSPIAFNYKMAGSDVTRTDSLKYLGVTITGNLKWNVHIENTCKKAYKTLGFLRRKLAAAPATVKLAAYKTLVRPILEYGSIVWNPHQIYLTDMLERIQNKALRFIYSRYSRNDSVTALRNAAGIPTLACRRRVAAVKFLFLLYNDRLNIDKHEHLKPPHRHSRRVSHDKHIRQYATRCDTFKFSFFPASIEIWNALPQEIIGIDSVDSFVERVEEYFCTL</sequence>
<reference evidence="1" key="1">
    <citation type="journal article" date="2017" name="Ticks Tick Borne Dis.">
        <title>An insight into the sialome of Hyalomma excavatum.</title>
        <authorList>
            <person name="Ribeiro J.M."/>
            <person name="Slovak M."/>
            <person name="Francischetti I.M."/>
        </authorList>
    </citation>
    <scope>NUCLEOTIDE SEQUENCE</scope>
    <source>
        <strain evidence="1">Samish</strain>
        <tissue evidence="1">Salivary glands</tissue>
    </source>
</reference>
<dbReference type="PRINTS" id="PR01345">
    <property type="entry name" value="CERVTRCPTASE"/>
</dbReference>